<dbReference type="OrthoDB" id="9971656at2"/>
<sequence length="177" mass="19322">MHKFLCCLLSGLLAVAAVCLPIGSSVAAEQQISRTGITIPEDTVLQLELMNFLESKRNKVGDTVSVKLLEAVSVADEVIIPKGTVLEGSLKKVQKGKLLSQKGVIRMRLKDYYLPNGYLLRLNNEEIKFSGDMNYTSLAAGVAVPFAGLAFKGKNVSCKPGMQFKYKLAHDVAVERY</sequence>
<protein>
    <submittedName>
        <fullName evidence="2">Uncharacterized protein</fullName>
    </submittedName>
</protein>
<accession>A0A7X2XFD6</accession>
<proteinExistence type="predicted"/>
<evidence type="ECO:0000313" key="3">
    <source>
        <dbReference type="EMBL" id="MTU03788.1"/>
    </source>
</evidence>
<evidence type="ECO:0000313" key="2">
    <source>
        <dbReference type="EMBL" id="MTT75726.1"/>
    </source>
</evidence>
<keyword evidence="4" id="KW-1185">Reference proteome</keyword>
<dbReference type="EMBL" id="WNBW01000002">
    <property type="protein sequence ID" value="MTU03788.1"/>
    <property type="molecule type" value="Genomic_DNA"/>
</dbReference>
<feature type="chain" id="PRO_5031423393" evidence="1">
    <location>
        <begin position="28"/>
        <end position="177"/>
    </location>
</feature>
<dbReference type="AlphaFoldDB" id="A0A7X2XFD6"/>
<name>A0A7X2XFD6_9FIRM</name>
<dbReference type="Proteomes" id="UP000443070">
    <property type="component" value="Unassembled WGS sequence"/>
</dbReference>
<feature type="signal peptide" evidence="1">
    <location>
        <begin position="1"/>
        <end position="27"/>
    </location>
</feature>
<organism evidence="2 5">
    <name type="scientific">Phascolarctobacterium faecium</name>
    <dbReference type="NCBI Taxonomy" id="33025"/>
    <lineage>
        <taxon>Bacteria</taxon>
        <taxon>Bacillati</taxon>
        <taxon>Bacillota</taxon>
        <taxon>Negativicutes</taxon>
        <taxon>Acidaminococcales</taxon>
        <taxon>Acidaminococcaceae</taxon>
        <taxon>Phascolarctobacterium</taxon>
    </lineage>
</organism>
<dbReference type="Proteomes" id="UP000484547">
    <property type="component" value="Unassembled WGS sequence"/>
</dbReference>
<evidence type="ECO:0000313" key="4">
    <source>
        <dbReference type="Proteomes" id="UP000443070"/>
    </source>
</evidence>
<evidence type="ECO:0000313" key="5">
    <source>
        <dbReference type="Proteomes" id="UP000484547"/>
    </source>
</evidence>
<comment type="caution">
    <text evidence="2">The sequence shown here is derived from an EMBL/GenBank/DDBJ whole genome shotgun (WGS) entry which is preliminary data.</text>
</comment>
<dbReference type="RefSeq" id="WP_155163846.1">
    <property type="nucleotide sequence ID" value="NZ_DAJPFI010000001.1"/>
</dbReference>
<gene>
    <name evidence="2" type="ORF">GMD11_05505</name>
    <name evidence="3" type="ORF">GMD18_05150</name>
</gene>
<reference evidence="4 5" key="1">
    <citation type="journal article" date="2019" name="Nat. Med.">
        <title>A library of human gut bacterial isolates paired with longitudinal multiomics data enables mechanistic microbiome research.</title>
        <authorList>
            <person name="Poyet M."/>
            <person name="Groussin M."/>
            <person name="Gibbons S.M."/>
            <person name="Avila-Pacheco J."/>
            <person name="Jiang X."/>
            <person name="Kearney S.M."/>
            <person name="Perrotta A.R."/>
            <person name="Berdy B."/>
            <person name="Zhao S."/>
            <person name="Lieberman T.D."/>
            <person name="Swanson P.K."/>
            <person name="Smith M."/>
            <person name="Roesemann S."/>
            <person name="Alexander J.E."/>
            <person name="Rich S.A."/>
            <person name="Livny J."/>
            <person name="Vlamakis H."/>
            <person name="Clish C."/>
            <person name="Bullock K."/>
            <person name="Deik A."/>
            <person name="Scott J."/>
            <person name="Pierce K.A."/>
            <person name="Xavier R.J."/>
            <person name="Alm E.J."/>
        </authorList>
    </citation>
    <scope>NUCLEOTIDE SEQUENCE [LARGE SCALE GENOMIC DNA]</scope>
    <source>
        <strain evidence="2 5">BIOML-A13</strain>
        <strain evidence="3 4">BIOML-A3</strain>
    </source>
</reference>
<evidence type="ECO:0000256" key="1">
    <source>
        <dbReference type="SAM" id="SignalP"/>
    </source>
</evidence>
<keyword evidence="1" id="KW-0732">Signal</keyword>
<dbReference type="EMBL" id="WNBM01000002">
    <property type="protein sequence ID" value="MTT75726.1"/>
    <property type="molecule type" value="Genomic_DNA"/>
</dbReference>